<evidence type="ECO:0000313" key="2">
    <source>
        <dbReference type="Proteomes" id="UP000823775"/>
    </source>
</evidence>
<reference evidence="1 2" key="1">
    <citation type="journal article" date="2021" name="BMC Genomics">
        <title>Datura genome reveals duplications of psychoactive alkaloid biosynthetic genes and high mutation rate following tissue culture.</title>
        <authorList>
            <person name="Rajewski A."/>
            <person name="Carter-House D."/>
            <person name="Stajich J."/>
            <person name="Litt A."/>
        </authorList>
    </citation>
    <scope>NUCLEOTIDE SEQUENCE [LARGE SCALE GENOMIC DNA]</scope>
    <source>
        <strain evidence="1">AR-01</strain>
    </source>
</reference>
<dbReference type="Proteomes" id="UP000823775">
    <property type="component" value="Unassembled WGS sequence"/>
</dbReference>
<dbReference type="EMBL" id="JACEIK010003406">
    <property type="protein sequence ID" value="MCD9641616.1"/>
    <property type="molecule type" value="Genomic_DNA"/>
</dbReference>
<name>A0ABS8V4S6_DATST</name>
<protein>
    <submittedName>
        <fullName evidence="1">Uncharacterized protein</fullName>
    </submittedName>
</protein>
<comment type="caution">
    <text evidence="1">The sequence shown here is derived from an EMBL/GenBank/DDBJ whole genome shotgun (WGS) entry which is preliminary data.</text>
</comment>
<gene>
    <name evidence="1" type="ORF">HAX54_027914</name>
</gene>
<keyword evidence="2" id="KW-1185">Reference proteome</keyword>
<proteinExistence type="predicted"/>
<evidence type="ECO:0000313" key="1">
    <source>
        <dbReference type="EMBL" id="MCD9641616.1"/>
    </source>
</evidence>
<accession>A0ABS8V4S6</accession>
<organism evidence="1 2">
    <name type="scientific">Datura stramonium</name>
    <name type="common">Jimsonweed</name>
    <name type="synonym">Common thornapple</name>
    <dbReference type="NCBI Taxonomy" id="4076"/>
    <lineage>
        <taxon>Eukaryota</taxon>
        <taxon>Viridiplantae</taxon>
        <taxon>Streptophyta</taxon>
        <taxon>Embryophyta</taxon>
        <taxon>Tracheophyta</taxon>
        <taxon>Spermatophyta</taxon>
        <taxon>Magnoliopsida</taxon>
        <taxon>eudicotyledons</taxon>
        <taxon>Gunneridae</taxon>
        <taxon>Pentapetalae</taxon>
        <taxon>asterids</taxon>
        <taxon>lamiids</taxon>
        <taxon>Solanales</taxon>
        <taxon>Solanaceae</taxon>
        <taxon>Solanoideae</taxon>
        <taxon>Datureae</taxon>
        <taxon>Datura</taxon>
    </lineage>
</organism>
<sequence length="120" mass="13392">MKARSRNYKGENGVSTNMNTTAGILVEIPLNKESPKEVMVENECGRIVMQQVEYEWKSVMCSKCKNFWACHEECQRQEGEEEGDNRRKSGAGVGSLVTLAGNLETLSNADGKWPFSGMKL</sequence>